<feature type="domain" description="HTH lacI-type" evidence="5">
    <location>
        <begin position="9"/>
        <end position="63"/>
    </location>
</feature>
<comment type="caution">
    <text evidence="6">The sequence shown here is derived from an EMBL/GenBank/DDBJ whole genome shotgun (WGS) entry which is preliminary data.</text>
</comment>
<dbReference type="EMBL" id="AJXZ01000054">
    <property type="protein sequence ID" value="EIM72410.1"/>
    <property type="molecule type" value="Genomic_DNA"/>
</dbReference>
<dbReference type="InterPro" id="IPR028082">
    <property type="entry name" value="Peripla_BP_I"/>
</dbReference>
<dbReference type="Pfam" id="PF00356">
    <property type="entry name" value="LacI"/>
    <property type="match status" value="1"/>
</dbReference>
<evidence type="ECO:0000256" key="3">
    <source>
        <dbReference type="ARBA" id="ARBA00023125"/>
    </source>
</evidence>
<dbReference type="PROSITE" id="PS50932">
    <property type="entry name" value="HTH_LACI_2"/>
    <property type="match status" value="1"/>
</dbReference>
<dbReference type="SUPFAM" id="SSF53822">
    <property type="entry name" value="Periplasmic binding protein-like I"/>
    <property type="match status" value="1"/>
</dbReference>
<name>I5BS58_9HYPH</name>
<dbReference type="PANTHER" id="PTHR30146:SF148">
    <property type="entry name" value="HTH-TYPE TRANSCRIPTIONAL REPRESSOR PURR-RELATED"/>
    <property type="match status" value="1"/>
</dbReference>
<reference evidence="6 7" key="1">
    <citation type="journal article" date="2012" name="J. Bacteriol.">
        <title>Genome Sequence of Nitratireductor aquibiodomus Strain RA22.</title>
        <authorList>
            <person name="Singh A."/>
            <person name="Jangir P.K."/>
            <person name="Kumari C."/>
            <person name="Sharma R."/>
        </authorList>
    </citation>
    <scope>NUCLEOTIDE SEQUENCE [LARGE SCALE GENOMIC DNA]</scope>
    <source>
        <strain evidence="6 7">RA22</strain>
    </source>
</reference>
<keyword evidence="4" id="KW-0804">Transcription</keyword>
<evidence type="ECO:0000256" key="2">
    <source>
        <dbReference type="ARBA" id="ARBA00023015"/>
    </source>
</evidence>
<dbReference type="GO" id="GO:0000976">
    <property type="term" value="F:transcription cis-regulatory region binding"/>
    <property type="evidence" value="ECO:0007669"/>
    <property type="project" value="TreeGrafter"/>
</dbReference>
<accession>I5BS58</accession>
<dbReference type="PATRIC" id="fig|1189611.3.peg.4002"/>
<dbReference type="GO" id="GO:0003700">
    <property type="term" value="F:DNA-binding transcription factor activity"/>
    <property type="evidence" value="ECO:0007669"/>
    <property type="project" value="TreeGrafter"/>
</dbReference>
<keyword evidence="1" id="KW-0678">Repressor</keyword>
<dbReference type="InterPro" id="IPR000843">
    <property type="entry name" value="HTH_LacI"/>
</dbReference>
<dbReference type="AlphaFoldDB" id="I5BS58"/>
<dbReference type="RefSeq" id="WP_007010208.1">
    <property type="nucleotide sequence ID" value="NZ_AJXZ01000054.1"/>
</dbReference>
<evidence type="ECO:0000259" key="5">
    <source>
        <dbReference type="PROSITE" id="PS50932"/>
    </source>
</evidence>
<dbReference type="CDD" id="cd06267">
    <property type="entry name" value="PBP1_LacI_sugar_binding-like"/>
    <property type="match status" value="1"/>
</dbReference>
<dbReference type="Gene3D" id="3.40.50.2300">
    <property type="match status" value="2"/>
</dbReference>
<gene>
    <name evidence="6" type="ORF">A33O_19876</name>
</gene>
<proteinExistence type="predicted"/>
<protein>
    <submittedName>
        <fullName evidence="6">Alanine racemase</fullName>
    </submittedName>
</protein>
<organism evidence="6 7">
    <name type="scientific">Nitratireductor aquibiodomus RA22</name>
    <dbReference type="NCBI Taxonomy" id="1189611"/>
    <lineage>
        <taxon>Bacteria</taxon>
        <taxon>Pseudomonadati</taxon>
        <taxon>Pseudomonadota</taxon>
        <taxon>Alphaproteobacteria</taxon>
        <taxon>Hyphomicrobiales</taxon>
        <taxon>Phyllobacteriaceae</taxon>
        <taxon>Nitratireductor</taxon>
    </lineage>
</organism>
<evidence type="ECO:0000313" key="6">
    <source>
        <dbReference type="EMBL" id="EIM72410.1"/>
    </source>
</evidence>
<dbReference type="Gene3D" id="1.10.260.40">
    <property type="entry name" value="lambda repressor-like DNA-binding domains"/>
    <property type="match status" value="1"/>
</dbReference>
<keyword evidence="2" id="KW-0805">Transcription regulation</keyword>
<dbReference type="OrthoDB" id="9772505at2"/>
<evidence type="ECO:0000256" key="4">
    <source>
        <dbReference type="ARBA" id="ARBA00023163"/>
    </source>
</evidence>
<dbReference type="PROSITE" id="PS00356">
    <property type="entry name" value="HTH_LACI_1"/>
    <property type="match status" value="1"/>
</dbReference>
<dbReference type="InterPro" id="IPR010982">
    <property type="entry name" value="Lambda_DNA-bd_dom_sf"/>
</dbReference>
<evidence type="ECO:0000256" key="1">
    <source>
        <dbReference type="ARBA" id="ARBA00022491"/>
    </source>
</evidence>
<keyword evidence="3" id="KW-0238">DNA-binding</keyword>
<dbReference type="Pfam" id="PF13377">
    <property type="entry name" value="Peripla_BP_3"/>
    <property type="match status" value="1"/>
</dbReference>
<sequence length="367" mass="39374">MTQEKSRKVTIAEVARLAGVGTATAGRVLGGYGYSSEDVRNRVHKSARQLGYKPNQLARSLITGVTKTIGVVAGDIQSPFYSSVLRGIYDISRAEGFGILLTGSDEEPQKEIEAVELLIQKQVDGLIVAPSQLSGAEHLQAFVATGKPLVQIDRIVEGLDTDAVTVDNVTASRRCTAELIAVGHRRIGIVAELEWWQGGNFEDFIAGVLEGSVSSDHLFPSWQRLLGYLQAHLEAGVSVDPALVARVGTYSIDAATAAIASCFRHSAPPTAFFSTDGLMSAALMGVLKAERLSIPQDVSLVCFDDLDWMQFHEPTISAVVQPTREVGETAARLVLDRIADATRPPRVSMLKADLILRGSIQPPANSV</sequence>
<dbReference type="CDD" id="cd01392">
    <property type="entry name" value="HTH_LacI"/>
    <property type="match status" value="1"/>
</dbReference>
<dbReference type="Proteomes" id="UP000004622">
    <property type="component" value="Unassembled WGS sequence"/>
</dbReference>
<dbReference type="PANTHER" id="PTHR30146">
    <property type="entry name" value="LACI-RELATED TRANSCRIPTIONAL REPRESSOR"/>
    <property type="match status" value="1"/>
</dbReference>
<dbReference type="InterPro" id="IPR046335">
    <property type="entry name" value="LacI/GalR-like_sensor"/>
</dbReference>
<evidence type="ECO:0000313" key="7">
    <source>
        <dbReference type="Proteomes" id="UP000004622"/>
    </source>
</evidence>
<dbReference type="SMART" id="SM00354">
    <property type="entry name" value="HTH_LACI"/>
    <property type="match status" value="1"/>
</dbReference>
<dbReference type="SUPFAM" id="SSF47413">
    <property type="entry name" value="lambda repressor-like DNA-binding domains"/>
    <property type="match status" value="1"/>
</dbReference>